<feature type="transmembrane region" description="Helical" evidence="1">
    <location>
        <begin position="137"/>
        <end position="154"/>
    </location>
</feature>
<evidence type="ECO:0008006" key="4">
    <source>
        <dbReference type="Google" id="ProtNLM"/>
    </source>
</evidence>
<dbReference type="Proteomes" id="UP000000739">
    <property type="component" value="Chromosome"/>
</dbReference>
<dbReference type="RefSeq" id="WP_015947396.1">
    <property type="nucleotide sequence ID" value="NC_011768.1"/>
</dbReference>
<sequence>MNKKSGFQNIAPFSFSAIPWLAFWAAITQNTADPDLFGYLSFGRLFFESHGFPYEDVFSYYPVKNPWVYHEWLTGVIFYKMYKALDPWAIQALKYALASGCLGLAWMTARLNKADGKVVAAAAMMGVWVLAQGWSPVRAQAFTYFFFALTLYALERVRLHGAVKMLWAAPFLFLIWCNLHGGFPAGLGVLAIYACWFWAGGKKREAAACTAALAGSVLATLVNPYGVDYWTYLGKSLFMDRRFIVEWWPLPKTLLHGFYLPASIFMLILFLYAAVMLPKMFKDCNPGAVLLPVLAALAFLHHRHGVFFALGFIAFVPGYLSIRKPKKIWGWAASALAAFCLAGNMLLAGYQGLYLFSGSPFALNAPSYEQAPVNAPYYPTGAADHLLARGMKGNVLTDFHWGEYLMWRLHPNFRIAVDGRYETVFPEGIVNEHFLCFENPRVGAKDFFAYLEKYPTDTIITTAQSAAHGLLAQNKGWRLIYQDPGSALFVRKK</sequence>
<feature type="transmembrane region" description="Helical" evidence="1">
    <location>
        <begin position="206"/>
        <end position="227"/>
    </location>
</feature>
<keyword evidence="1" id="KW-0812">Transmembrane</keyword>
<protein>
    <recommendedName>
        <fullName evidence="4">Glycosyltransferase RgtA/B/C/D-like domain-containing protein</fullName>
    </recommendedName>
</protein>
<feature type="transmembrane region" description="Helical" evidence="1">
    <location>
        <begin position="328"/>
        <end position="347"/>
    </location>
</feature>
<feature type="transmembrane region" description="Helical" evidence="1">
    <location>
        <begin position="258"/>
        <end position="277"/>
    </location>
</feature>
<reference evidence="2 3" key="1">
    <citation type="journal article" date="2012" name="Environ. Microbiol.">
        <title>The genome sequence of Desulfatibacillum alkenivorans AK-01: a blueprint for anaerobic alkane oxidation.</title>
        <authorList>
            <person name="Callaghan A.V."/>
            <person name="Morris B.E."/>
            <person name="Pereira I.A."/>
            <person name="McInerney M.J."/>
            <person name="Austin R.N."/>
            <person name="Groves J.T."/>
            <person name="Kukor J.J."/>
            <person name="Suflita J.M."/>
            <person name="Young L.Y."/>
            <person name="Zylstra G.J."/>
            <person name="Wawrik B."/>
        </authorList>
    </citation>
    <scope>NUCLEOTIDE SEQUENCE [LARGE SCALE GENOMIC DNA]</scope>
    <source>
        <strain evidence="2 3">AK-01</strain>
    </source>
</reference>
<dbReference type="AlphaFoldDB" id="B8FIT4"/>
<feature type="transmembrane region" description="Helical" evidence="1">
    <location>
        <begin position="289"/>
        <end position="316"/>
    </location>
</feature>
<evidence type="ECO:0000313" key="2">
    <source>
        <dbReference type="EMBL" id="ACL04325.1"/>
    </source>
</evidence>
<feature type="transmembrane region" description="Helical" evidence="1">
    <location>
        <begin position="114"/>
        <end position="131"/>
    </location>
</feature>
<evidence type="ECO:0000256" key="1">
    <source>
        <dbReference type="SAM" id="Phobius"/>
    </source>
</evidence>
<feature type="transmembrane region" description="Helical" evidence="1">
    <location>
        <begin position="7"/>
        <end position="27"/>
    </location>
</feature>
<dbReference type="KEGG" id="dal:Dalk_2632"/>
<evidence type="ECO:0000313" key="3">
    <source>
        <dbReference type="Proteomes" id="UP000000739"/>
    </source>
</evidence>
<dbReference type="HOGENOM" id="CLU_033063_0_0_7"/>
<proteinExistence type="predicted"/>
<dbReference type="eggNOG" id="COG1287">
    <property type="taxonomic scope" value="Bacteria"/>
</dbReference>
<keyword evidence="1" id="KW-1133">Transmembrane helix</keyword>
<keyword evidence="3" id="KW-1185">Reference proteome</keyword>
<name>B8FIT4_DESAL</name>
<gene>
    <name evidence="2" type="ordered locus">Dalk_2632</name>
</gene>
<feature type="transmembrane region" description="Helical" evidence="1">
    <location>
        <begin position="182"/>
        <end position="199"/>
    </location>
</feature>
<organism evidence="2 3">
    <name type="scientific">Desulfatibacillum aliphaticivorans</name>
    <dbReference type="NCBI Taxonomy" id="218208"/>
    <lineage>
        <taxon>Bacteria</taxon>
        <taxon>Pseudomonadati</taxon>
        <taxon>Thermodesulfobacteriota</taxon>
        <taxon>Desulfobacteria</taxon>
        <taxon>Desulfobacterales</taxon>
        <taxon>Desulfatibacillaceae</taxon>
        <taxon>Desulfatibacillum</taxon>
    </lineage>
</organism>
<feature type="transmembrane region" description="Helical" evidence="1">
    <location>
        <begin position="88"/>
        <end position="107"/>
    </location>
</feature>
<keyword evidence="1" id="KW-0472">Membrane</keyword>
<accession>B8FIT4</accession>
<dbReference type="EMBL" id="CP001322">
    <property type="protein sequence ID" value="ACL04325.1"/>
    <property type="molecule type" value="Genomic_DNA"/>
</dbReference>